<comment type="caution">
    <text evidence="1">The sequence shown here is derived from an EMBL/GenBank/DDBJ whole genome shotgun (WGS) entry which is preliminary data.</text>
</comment>
<dbReference type="EMBL" id="JAECVW010000002">
    <property type="protein sequence ID" value="MBH8594893.1"/>
    <property type="molecule type" value="Genomic_DNA"/>
</dbReference>
<dbReference type="RefSeq" id="WP_181732544.1">
    <property type="nucleotide sequence ID" value="NZ_JACEIR010000008.1"/>
</dbReference>
<organism evidence="1 2">
    <name type="scientific">Thermoactinomyces intermedius</name>
    <dbReference type="NCBI Taxonomy" id="2024"/>
    <lineage>
        <taxon>Bacteria</taxon>
        <taxon>Bacillati</taxon>
        <taxon>Bacillota</taxon>
        <taxon>Bacilli</taxon>
        <taxon>Bacillales</taxon>
        <taxon>Thermoactinomycetaceae</taxon>
        <taxon>Thermoactinomyces</taxon>
    </lineage>
</organism>
<accession>A0A8I1A5J2</accession>
<dbReference type="Proteomes" id="UP000633619">
    <property type="component" value="Unassembled WGS sequence"/>
</dbReference>
<keyword evidence="2" id="KW-1185">Reference proteome</keyword>
<name>A0A8I1A5J2_THEIN</name>
<gene>
    <name evidence="1" type="ORF">I8U20_06065</name>
</gene>
<sequence>MNIQRSWMVFILLFVFLVAGCTGTGGMGDMNRAEEKEIKEKAIQYIKDTYNKDYEVSEVRKDLFTGKTYTVEGNIKDGQNTYVAIIMEPNEIRDTYVATLWTEELKPKTTSLVEKNFDVREIENIGFSNGTKKDKYTGEIPSVFEVLKNGGDPEYKLNVTLRVYEQNGQYEQGIKNFLKELKRLNFNQVGVTIFVADDELKSAPKEAEASQYTLYRYNIHFEDIQNIDIDHHDLNQYKTVIKE</sequence>
<dbReference type="AlphaFoldDB" id="A0A8I1A5J2"/>
<dbReference type="PROSITE" id="PS51257">
    <property type="entry name" value="PROKAR_LIPOPROTEIN"/>
    <property type="match status" value="1"/>
</dbReference>
<evidence type="ECO:0000313" key="1">
    <source>
        <dbReference type="EMBL" id="MBH8594893.1"/>
    </source>
</evidence>
<reference evidence="1 2" key="1">
    <citation type="submission" date="2020-12" db="EMBL/GenBank/DDBJ databases">
        <title>WGS of Thermoactinomyces spp.</title>
        <authorList>
            <person name="Cheng K."/>
        </authorList>
    </citation>
    <scope>NUCLEOTIDE SEQUENCE [LARGE SCALE GENOMIC DNA]</scope>
    <source>
        <strain evidence="2">CICC 10671\DSM 43846</strain>
    </source>
</reference>
<protein>
    <submittedName>
        <fullName evidence="1">Uncharacterized protein</fullName>
    </submittedName>
</protein>
<evidence type="ECO:0000313" key="2">
    <source>
        <dbReference type="Proteomes" id="UP000633619"/>
    </source>
</evidence>
<proteinExistence type="predicted"/>